<evidence type="ECO:0000313" key="2">
    <source>
        <dbReference type="Proteomes" id="UP000053815"/>
    </source>
</evidence>
<dbReference type="Proteomes" id="UP000053815">
    <property type="component" value="Unassembled WGS sequence"/>
</dbReference>
<keyword evidence="2" id="KW-1185">Reference proteome</keyword>
<protein>
    <submittedName>
        <fullName evidence="1">Uncharacterized protein</fullName>
    </submittedName>
</protein>
<dbReference type="EMBL" id="DF836300">
    <property type="protein sequence ID" value="GAN01714.1"/>
    <property type="molecule type" value="Genomic_DNA"/>
</dbReference>
<organism evidence="1">
    <name type="scientific">Mucor ambiguus</name>
    <dbReference type="NCBI Taxonomy" id="91626"/>
    <lineage>
        <taxon>Eukaryota</taxon>
        <taxon>Fungi</taxon>
        <taxon>Fungi incertae sedis</taxon>
        <taxon>Mucoromycota</taxon>
        <taxon>Mucoromycotina</taxon>
        <taxon>Mucoromycetes</taxon>
        <taxon>Mucorales</taxon>
        <taxon>Mucorineae</taxon>
        <taxon>Mucoraceae</taxon>
        <taxon>Mucor</taxon>
    </lineage>
</organism>
<dbReference type="AlphaFoldDB" id="A0A0C9M5G0"/>
<evidence type="ECO:0000313" key="1">
    <source>
        <dbReference type="EMBL" id="GAN01714.1"/>
    </source>
</evidence>
<reference evidence="1" key="1">
    <citation type="submission" date="2014-09" db="EMBL/GenBank/DDBJ databases">
        <title>Draft genome sequence of an oleaginous Mucoromycotina fungus Mucor ambiguus NBRC6742.</title>
        <authorList>
            <person name="Takeda I."/>
            <person name="Yamane N."/>
            <person name="Morita T."/>
            <person name="Tamano K."/>
            <person name="Machida M."/>
            <person name="Baker S."/>
            <person name="Koike H."/>
        </authorList>
    </citation>
    <scope>NUCLEOTIDE SEQUENCE</scope>
    <source>
        <strain evidence="1">NBRC 6742</strain>
    </source>
</reference>
<gene>
    <name evidence="1" type="ORF">MAM1_0011c01149</name>
</gene>
<proteinExistence type="predicted"/>
<sequence length="106" mass="11310">MWMLLGDLKSAMALVDDRRLKAASTIQSAVAIEATIKVLGRVNVPLNIATNTSFEDENESDAVDSRVVDNNNGTANAVEAKVINGHIEQVAADDVALPLTAKYSEI</sequence>
<accession>A0A0C9M5G0</accession>
<name>A0A0C9M5G0_9FUNG</name>